<dbReference type="EMBL" id="CADCWA010000026">
    <property type="protein sequence ID" value="CAA9501498.1"/>
    <property type="molecule type" value="Genomic_DNA"/>
</dbReference>
<evidence type="ECO:0000256" key="3">
    <source>
        <dbReference type="ARBA" id="ARBA00012856"/>
    </source>
</evidence>
<evidence type="ECO:0000259" key="10">
    <source>
        <dbReference type="PROSITE" id="PS51330"/>
    </source>
</evidence>
<evidence type="ECO:0000256" key="7">
    <source>
        <dbReference type="ARBA" id="ARBA00025067"/>
    </source>
</evidence>
<dbReference type="PANTHER" id="PTHR48069">
    <property type="entry name" value="DIHYDROFOLATE REDUCTASE"/>
    <property type="match status" value="1"/>
</dbReference>
<dbReference type="GO" id="GO:0004146">
    <property type="term" value="F:dihydrofolate reductase activity"/>
    <property type="evidence" value="ECO:0007669"/>
    <property type="project" value="UniProtKB-EC"/>
</dbReference>
<reference evidence="11" key="1">
    <citation type="submission" date="2020-02" db="EMBL/GenBank/DDBJ databases">
        <authorList>
            <person name="Meier V. D."/>
        </authorList>
    </citation>
    <scope>NUCLEOTIDE SEQUENCE</scope>
    <source>
        <strain evidence="11">AVDCRST_MAG31</strain>
    </source>
</reference>
<dbReference type="PRINTS" id="PR00070">
    <property type="entry name" value="DHFR"/>
</dbReference>
<dbReference type="GO" id="GO:0006730">
    <property type="term" value="P:one-carbon metabolic process"/>
    <property type="evidence" value="ECO:0007669"/>
    <property type="project" value="UniProtKB-KW"/>
</dbReference>
<protein>
    <recommendedName>
        <fullName evidence="3 8">Dihydrofolate reductase</fullName>
        <ecNumber evidence="3 8">1.5.1.3</ecNumber>
    </recommendedName>
</protein>
<dbReference type="CDD" id="cd00209">
    <property type="entry name" value="DHFR"/>
    <property type="match status" value="1"/>
</dbReference>
<organism evidence="11">
    <name type="scientific">uncultured Sphingomonas sp</name>
    <dbReference type="NCBI Taxonomy" id="158754"/>
    <lineage>
        <taxon>Bacteria</taxon>
        <taxon>Pseudomonadati</taxon>
        <taxon>Pseudomonadota</taxon>
        <taxon>Alphaproteobacteria</taxon>
        <taxon>Sphingomonadales</taxon>
        <taxon>Sphingomonadaceae</taxon>
        <taxon>Sphingomonas</taxon>
        <taxon>environmental samples</taxon>
    </lineage>
</organism>
<evidence type="ECO:0000256" key="5">
    <source>
        <dbReference type="ARBA" id="ARBA00022857"/>
    </source>
</evidence>
<comment type="similarity">
    <text evidence="2 8 9">Belongs to the dihydrofolate reductase family.</text>
</comment>
<dbReference type="AlphaFoldDB" id="A0A6J4SPT1"/>
<dbReference type="SUPFAM" id="SSF53597">
    <property type="entry name" value="Dihydrofolate reductase-like"/>
    <property type="match status" value="1"/>
</dbReference>
<evidence type="ECO:0000313" key="11">
    <source>
        <dbReference type="EMBL" id="CAA9501498.1"/>
    </source>
</evidence>
<keyword evidence="6 8" id="KW-0560">Oxidoreductase</keyword>
<dbReference type="UniPathway" id="UPA00077">
    <property type="reaction ID" value="UER00158"/>
</dbReference>
<dbReference type="GO" id="GO:0005829">
    <property type="term" value="C:cytosol"/>
    <property type="evidence" value="ECO:0007669"/>
    <property type="project" value="TreeGrafter"/>
</dbReference>
<dbReference type="Pfam" id="PF00186">
    <property type="entry name" value="DHFR_1"/>
    <property type="match status" value="1"/>
</dbReference>
<feature type="domain" description="DHFR" evidence="10">
    <location>
        <begin position="11"/>
        <end position="168"/>
    </location>
</feature>
<evidence type="ECO:0000256" key="4">
    <source>
        <dbReference type="ARBA" id="ARBA00022563"/>
    </source>
</evidence>
<dbReference type="PROSITE" id="PS51330">
    <property type="entry name" value="DHFR_2"/>
    <property type="match status" value="1"/>
</dbReference>
<dbReference type="PANTHER" id="PTHR48069:SF3">
    <property type="entry name" value="DIHYDROFOLATE REDUCTASE"/>
    <property type="match status" value="1"/>
</dbReference>
<comment type="catalytic activity">
    <reaction evidence="8">
        <text>(6S)-5,6,7,8-tetrahydrofolate + NADP(+) = 7,8-dihydrofolate + NADPH + H(+)</text>
        <dbReference type="Rhea" id="RHEA:15009"/>
        <dbReference type="ChEBI" id="CHEBI:15378"/>
        <dbReference type="ChEBI" id="CHEBI:57451"/>
        <dbReference type="ChEBI" id="CHEBI:57453"/>
        <dbReference type="ChEBI" id="CHEBI:57783"/>
        <dbReference type="ChEBI" id="CHEBI:58349"/>
        <dbReference type="EC" id="1.5.1.3"/>
    </reaction>
</comment>
<dbReference type="GO" id="GO:0046654">
    <property type="term" value="P:tetrahydrofolate biosynthetic process"/>
    <property type="evidence" value="ECO:0007669"/>
    <property type="project" value="UniProtKB-UniPathway"/>
</dbReference>
<evidence type="ECO:0000256" key="2">
    <source>
        <dbReference type="ARBA" id="ARBA00009539"/>
    </source>
</evidence>
<keyword evidence="5 8" id="KW-0521">NADP</keyword>
<evidence type="ECO:0000256" key="6">
    <source>
        <dbReference type="ARBA" id="ARBA00023002"/>
    </source>
</evidence>
<evidence type="ECO:0000256" key="9">
    <source>
        <dbReference type="RuleBase" id="RU004474"/>
    </source>
</evidence>
<dbReference type="GO" id="GO:0046655">
    <property type="term" value="P:folic acid metabolic process"/>
    <property type="evidence" value="ECO:0007669"/>
    <property type="project" value="TreeGrafter"/>
</dbReference>
<evidence type="ECO:0000256" key="8">
    <source>
        <dbReference type="PIRNR" id="PIRNR000194"/>
    </source>
</evidence>
<keyword evidence="4 8" id="KW-0554">One-carbon metabolism</keyword>
<dbReference type="InterPro" id="IPR001796">
    <property type="entry name" value="DHFR_dom"/>
</dbReference>
<dbReference type="Gene3D" id="3.40.430.10">
    <property type="entry name" value="Dihydrofolate Reductase, subunit A"/>
    <property type="match status" value="1"/>
</dbReference>
<dbReference type="GO" id="GO:0046452">
    <property type="term" value="P:dihydrofolate metabolic process"/>
    <property type="evidence" value="ECO:0007669"/>
    <property type="project" value="TreeGrafter"/>
</dbReference>
<dbReference type="InterPro" id="IPR012259">
    <property type="entry name" value="DHFR"/>
</dbReference>
<accession>A0A6J4SPT1</accession>
<proteinExistence type="inferred from homology"/>
<comment type="pathway">
    <text evidence="1 8">Cofactor biosynthesis; tetrahydrofolate biosynthesis; 5,6,7,8-tetrahydrofolate from 7,8-dihydrofolate: step 1/1.</text>
</comment>
<dbReference type="InterPro" id="IPR017925">
    <property type="entry name" value="DHFR_CS"/>
</dbReference>
<dbReference type="PROSITE" id="PS00075">
    <property type="entry name" value="DHFR_1"/>
    <property type="match status" value="1"/>
</dbReference>
<name>A0A6J4SPT1_9SPHN</name>
<gene>
    <name evidence="11" type="ORF">AVDCRST_MAG31-414</name>
</gene>
<evidence type="ECO:0000256" key="1">
    <source>
        <dbReference type="ARBA" id="ARBA00004903"/>
    </source>
</evidence>
<dbReference type="EC" id="1.5.1.3" evidence="3 8"/>
<sequence>MAEQSPGQRATVTLVVARARNGVIGRNGTLPWHLPADLKRFKALTTGTVMIMGRRTFDSLPGLLPGRRHLVLTRNPAWSAPGTEVVRTAEKALAVAGKAPVSVIGGAEIFDLFLPHAERLELTEVDADVAGDTVMADPRWGGEWSEIARESHVADGERPPFAFVTLERRTCRSDGSGE</sequence>
<dbReference type="PIRSF" id="PIRSF000194">
    <property type="entry name" value="DHFR"/>
    <property type="match status" value="1"/>
</dbReference>
<dbReference type="GO" id="GO:0050661">
    <property type="term" value="F:NADP binding"/>
    <property type="evidence" value="ECO:0007669"/>
    <property type="project" value="InterPro"/>
</dbReference>
<comment type="function">
    <text evidence="7 8">Key enzyme in folate metabolism. Catalyzes an essential reaction for de novo glycine and purine synthesis, and for DNA precursor synthesis.</text>
</comment>
<dbReference type="InterPro" id="IPR024072">
    <property type="entry name" value="DHFR-like_dom_sf"/>
</dbReference>
<dbReference type="RefSeq" id="WP_294167775.1">
    <property type="nucleotide sequence ID" value="NZ_CADCWA010000026.1"/>
</dbReference>